<protein>
    <submittedName>
        <fullName evidence="1">Uncharacterized protein</fullName>
    </submittedName>
</protein>
<dbReference type="EMBL" id="CABFNP030001360">
    <property type="protein sequence ID" value="CAI6101074.1"/>
    <property type="molecule type" value="Genomic_DNA"/>
</dbReference>
<evidence type="ECO:0000313" key="1">
    <source>
        <dbReference type="EMBL" id="CAI6101074.1"/>
    </source>
</evidence>
<accession>A0AA35QFH1</accession>
<gene>
    <name evidence="1" type="ORF">CCHLO57077_00006283</name>
</gene>
<organism evidence="1 2">
    <name type="scientific">Clonostachys chloroleuca</name>
    <dbReference type="NCBI Taxonomy" id="1926264"/>
    <lineage>
        <taxon>Eukaryota</taxon>
        <taxon>Fungi</taxon>
        <taxon>Dikarya</taxon>
        <taxon>Ascomycota</taxon>
        <taxon>Pezizomycotina</taxon>
        <taxon>Sordariomycetes</taxon>
        <taxon>Hypocreomycetidae</taxon>
        <taxon>Hypocreales</taxon>
        <taxon>Bionectriaceae</taxon>
        <taxon>Clonostachys</taxon>
    </lineage>
</organism>
<reference evidence="1" key="1">
    <citation type="submission" date="2023-01" db="EMBL/GenBank/DDBJ databases">
        <authorList>
            <person name="Piombo E."/>
        </authorList>
    </citation>
    <scope>NUCLEOTIDE SEQUENCE</scope>
</reference>
<comment type="caution">
    <text evidence="1">The sequence shown here is derived from an EMBL/GenBank/DDBJ whole genome shotgun (WGS) entry which is preliminary data.</text>
</comment>
<name>A0AA35QFH1_9HYPO</name>
<dbReference type="AlphaFoldDB" id="A0AA35QFH1"/>
<sequence length="242" mass="27623">MLTPHLTNIHTLRIHALDKRTAVTCFLSWPHFRTHPESLPIVCLVSKSLRRCAEPFLYSTVSLEWGEWDYETFPPIAPLLATVVRRPELFKHLDVVIFGGMMYQKARVPPMDTSNVPVDEVEAAMRKAKTSFSDMWVEKLRSVHTCIYALAALLIAHLSRTTHLTITTPWINEQPLVGKCLEKISLFYLPTVTHLEVIIINLQTFQWPVAAGEPNFSHLTSLKIGWLCEPFLERNKQPTAAI</sequence>
<keyword evidence="2" id="KW-1185">Reference proteome</keyword>
<dbReference type="Proteomes" id="UP001160390">
    <property type="component" value="Unassembled WGS sequence"/>
</dbReference>
<proteinExistence type="predicted"/>
<evidence type="ECO:0000313" key="2">
    <source>
        <dbReference type="Proteomes" id="UP001160390"/>
    </source>
</evidence>